<protein>
    <submittedName>
        <fullName evidence="1">Uncharacterized protein</fullName>
    </submittedName>
</protein>
<dbReference type="OrthoDB" id="6605823at2759"/>
<gene>
    <name evidence="1" type="ORF">CINCED_3A008819</name>
</gene>
<dbReference type="Proteomes" id="UP000325440">
    <property type="component" value="Unassembled WGS sequence"/>
</dbReference>
<reference evidence="1 2" key="1">
    <citation type="submission" date="2019-08" db="EMBL/GenBank/DDBJ databases">
        <authorList>
            <person name="Alioto T."/>
            <person name="Alioto T."/>
            <person name="Gomez Garrido J."/>
        </authorList>
    </citation>
    <scope>NUCLEOTIDE SEQUENCE [LARGE SCALE GENOMIC DNA]</scope>
</reference>
<dbReference type="AlphaFoldDB" id="A0A5E4MHA5"/>
<evidence type="ECO:0000313" key="2">
    <source>
        <dbReference type="Proteomes" id="UP000325440"/>
    </source>
</evidence>
<name>A0A5E4MHA5_9HEMI</name>
<accession>A0A5E4MHA5</accession>
<organism evidence="1 2">
    <name type="scientific">Cinara cedri</name>
    <dbReference type="NCBI Taxonomy" id="506608"/>
    <lineage>
        <taxon>Eukaryota</taxon>
        <taxon>Metazoa</taxon>
        <taxon>Ecdysozoa</taxon>
        <taxon>Arthropoda</taxon>
        <taxon>Hexapoda</taxon>
        <taxon>Insecta</taxon>
        <taxon>Pterygota</taxon>
        <taxon>Neoptera</taxon>
        <taxon>Paraneoptera</taxon>
        <taxon>Hemiptera</taxon>
        <taxon>Sternorrhyncha</taxon>
        <taxon>Aphidomorpha</taxon>
        <taxon>Aphidoidea</taxon>
        <taxon>Aphididae</taxon>
        <taxon>Lachninae</taxon>
        <taxon>Cinara</taxon>
    </lineage>
</organism>
<sequence length="535" mass="60020">MNSFDVNETVECSSEELIDWGTPEIVINTTHGGDYYNNPFDAMELKAANMDPFDLVSNQTTLREDNNMSCSNLLTTSWKLEIGQIRKSMSLTDIDSVAANLQLNGQNHTGNIESLNVNGNKINTNCSTVNKDEYLIENQSYVSINMDDSEELKNDSISTSTSEYYNVYIEKMALCNEEEKQKIREKTQQRIKMLIERGKKHYEENCTQKSLFYMLQNRTESNLNITENLINNGFIQNRSNSISDTFSKITNNTTDINDNNTLNNDSLLYLNQEQNSFDLNALKPEWVMDNFSDTDGSVEVQTEKSESVVEIINSNNQIDEKLKTLNHIGTIESKLIGCQALKSIQDKKNVGPILATVPVHHMVQNYDDVKIKNMCSSTSINSHDQIKPVASSTPTLNVTSTLQTPSSEECSITACSQQSVANAVGSPKTPLNVTKCIKQNLTNLCNKDNIITLSNGTRLFNTANKRSNTTIDMFNESVKKKNEIIKSFQSNKSKSESIIGKIPKPLALKTNRMSSLPIPKRSIISFKGKENVKLK</sequence>
<dbReference type="EMBL" id="CABPRJ010000483">
    <property type="protein sequence ID" value="VVC28695.1"/>
    <property type="molecule type" value="Genomic_DNA"/>
</dbReference>
<evidence type="ECO:0000313" key="1">
    <source>
        <dbReference type="EMBL" id="VVC28695.1"/>
    </source>
</evidence>
<keyword evidence="2" id="KW-1185">Reference proteome</keyword>
<proteinExistence type="predicted"/>